<reference evidence="7 8" key="2">
    <citation type="journal article" date="2012" name="Open Biol.">
        <title>Characteristics of nucleosomes and linker DNA regions on the genome of the basidiomycete Mixia osmundae revealed by mono- and dinucleosome mapping.</title>
        <authorList>
            <person name="Nishida H."/>
            <person name="Kondo S."/>
            <person name="Matsumoto T."/>
            <person name="Suzuki Y."/>
            <person name="Yoshikawa H."/>
            <person name="Taylor T.D."/>
            <person name="Sugiyama J."/>
        </authorList>
    </citation>
    <scope>NUCLEOTIDE SEQUENCE [LARGE SCALE GENOMIC DNA]</scope>
    <source>
        <strain evidence="8">CBS 9802 / IAM 14324 / JCM 22182 / KY 12970</strain>
    </source>
</reference>
<feature type="region of interest" description="Disordered" evidence="5">
    <location>
        <begin position="314"/>
        <end position="344"/>
    </location>
</feature>
<dbReference type="SMART" id="SM00360">
    <property type="entry name" value="RRM"/>
    <property type="match status" value="1"/>
</dbReference>
<dbReference type="CDD" id="cd12307">
    <property type="entry name" value="RRM_NIFK_like"/>
    <property type="match status" value="1"/>
</dbReference>
<protein>
    <recommendedName>
        <fullName evidence="6">RRM domain-containing protein</fullName>
    </recommendedName>
</protein>
<evidence type="ECO:0000256" key="5">
    <source>
        <dbReference type="SAM" id="MobiDB-lite"/>
    </source>
</evidence>
<dbReference type="EMBL" id="BABT02000025">
    <property type="protein sequence ID" value="GAA93868.1"/>
    <property type="molecule type" value="Genomic_DNA"/>
</dbReference>
<feature type="region of interest" description="Disordered" evidence="5">
    <location>
        <begin position="1"/>
        <end position="33"/>
    </location>
</feature>
<dbReference type="RefSeq" id="XP_014571372.1">
    <property type="nucleotide sequence ID" value="XM_014715886.1"/>
</dbReference>
<gene>
    <name evidence="7" type="primary">Mo00514</name>
    <name evidence="7" type="ORF">E5Q_00514</name>
</gene>
<reference evidence="7 8" key="1">
    <citation type="journal article" date="2011" name="J. Gen. Appl. Microbiol.">
        <title>Draft genome sequencing of the enigmatic basidiomycete Mixia osmundae.</title>
        <authorList>
            <person name="Nishida H."/>
            <person name="Nagatsuka Y."/>
            <person name="Sugiyama J."/>
        </authorList>
    </citation>
    <scope>NUCLEOTIDE SEQUENCE [LARGE SCALE GENOMIC DNA]</scope>
    <source>
        <strain evidence="8">CBS 9802 / IAM 14324 / JCM 22182 / KY 12970</strain>
    </source>
</reference>
<dbReference type="Proteomes" id="UP000009131">
    <property type="component" value="Unassembled WGS sequence"/>
</dbReference>
<accession>G7DTM1</accession>
<evidence type="ECO:0000256" key="3">
    <source>
        <dbReference type="ARBA" id="ARBA00023242"/>
    </source>
</evidence>
<dbReference type="AlphaFoldDB" id="G7DTM1"/>
<dbReference type="InterPro" id="IPR012677">
    <property type="entry name" value="Nucleotide-bd_a/b_plait_sf"/>
</dbReference>
<evidence type="ECO:0000256" key="4">
    <source>
        <dbReference type="PROSITE-ProRule" id="PRU00176"/>
    </source>
</evidence>
<dbReference type="InParanoid" id="G7DTM1"/>
<dbReference type="HOGENOM" id="CLU_025741_0_0_1"/>
<comment type="caution">
    <text evidence="7">The sequence shown here is derived from an EMBL/GenBank/DDBJ whole genome shotgun (WGS) entry which is preliminary data.</text>
</comment>
<evidence type="ECO:0000256" key="1">
    <source>
        <dbReference type="ARBA" id="ARBA00004604"/>
    </source>
</evidence>
<dbReference type="GO" id="GO:0003723">
    <property type="term" value="F:RNA binding"/>
    <property type="evidence" value="ECO:0007669"/>
    <property type="project" value="UniProtKB-UniRule"/>
</dbReference>
<feature type="compositionally biased region" description="Basic and acidic residues" evidence="5">
    <location>
        <begin position="1"/>
        <end position="11"/>
    </location>
</feature>
<organism evidence="7 8">
    <name type="scientific">Mixia osmundae (strain CBS 9802 / IAM 14324 / JCM 22182 / KY 12970)</name>
    <dbReference type="NCBI Taxonomy" id="764103"/>
    <lineage>
        <taxon>Eukaryota</taxon>
        <taxon>Fungi</taxon>
        <taxon>Dikarya</taxon>
        <taxon>Basidiomycota</taxon>
        <taxon>Pucciniomycotina</taxon>
        <taxon>Mixiomycetes</taxon>
        <taxon>Mixiales</taxon>
        <taxon>Mixiaceae</taxon>
        <taxon>Mixia</taxon>
    </lineage>
</organism>
<proteinExistence type="predicted"/>
<dbReference type="SUPFAM" id="SSF54928">
    <property type="entry name" value="RNA-binding domain, RBD"/>
    <property type="match status" value="1"/>
</dbReference>
<dbReference type="STRING" id="764103.G7DTM1"/>
<feature type="domain" description="RRM" evidence="6">
    <location>
        <begin position="165"/>
        <end position="243"/>
    </location>
</feature>
<feature type="compositionally biased region" description="Low complexity" evidence="5">
    <location>
        <begin position="68"/>
        <end position="77"/>
    </location>
</feature>
<evidence type="ECO:0000313" key="7">
    <source>
        <dbReference type="EMBL" id="GAA93868.1"/>
    </source>
</evidence>
<keyword evidence="3" id="KW-0539">Nucleus</keyword>
<sequence length="344" mass="37495">MGLRTALEKRKNVQKTSKTKGKHVKSAEEPVVEPKSILKKPKVKQSVLAALAEDGVDRPASIKKGKGKAVVSSSVSAEAPTVTFDTAPAKESAKDPNDFVALGLPTSDDEDSSDDDRQADDEAIRKAKSELSQGLADSMPKLNKSDEAVRQRLDKAKKDPNQKPGVIYLGRLPRAFAEKEMRSYFGQFGEVTRLRLARSTKTGGSKHYGYIEFAHESVAEIVAETMNNYLLAGHLLQCKVVPPAEVHPRLWIGANKKSGLISPGFAARTAHNAPKDEAKKAKIAQRLLSREAKKRAKLTQQGIEYDFEGYAASKRKRAAPASEEPVLKKANKRAKTTKATLISA</sequence>
<dbReference type="Pfam" id="PF00076">
    <property type="entry name" value="RRM_1"/>
    <property type="match status" value="1"/>
</dbReference>
<dbReference type="InterPro" id="IPR035979">
    <property type="entry name" value="RBD_domain_sf"/>
</dbReference>
<dbReference type="PROSITE" id="PS50102">
    <property type="entry name" value="RRM"/>
    <property type="match status" value="1"/>
</dbReference>
<keyword evidence="8" id="KW-1185">Reference proteome</keyword>
<evidence type="ECO:0000256" key="2">
    <source>
        <dbReference type="ARBA" id="ARBA00022884"/>
    </source>
</evidence>
<comment type="subcellular location">
    <subcellularLocation>
        <location evidence="1">Nucleus</location>
        <location evidence="1">Nucleolus</location>
    </subcellularLocation>
</comment>
<evidence type="ECO:0000259" key="6">
    <source>
        <dbReference type="PROSITE" id="PS50102"/>
    </source>
</evidence>
<dbReference type="FunCoup" id="G7DTM1">
    <property type="interactions" value="529"/>
</dbReference>
<feature type="region of interest" description="Disordered" evidence="5">
    <location>
        <begin position="55"/>
        <end position="121"/>
    </location>
</feature>
<keyword evidence="2 4" id="KW-0694">RNA-binding</keyword>
<evidence type="ECO:0000313" key="8">
    <source>
        <dbReference type="Proteomes" id="UP000009131"/>
    </source>
</evidence>
<dbReference type="GO" id="GO:0005730">
    <property type="term" value="C:nucleolus"/>
    <property type="evidence" value="ECO:0007669"/>
    <property type="project" value="UniProtKB-SubCell"/>
</dbReference>
<name>G7DTM1_MIXOS</name>
<feature type="compositionally biased region" description="Acidic residues" evidence="5">
    <location>
        <begin position="107"/>
        <end position="119"/>
    </location>
</feature>
<dbReference type="eggNOG" id="KOG4208">
    <property type="taxonomic scope" value="Eukaryota"/>
</dbReference>
<dbReference type="InterPro" id="IPR000504">
    <property type="entry name" value="RRM_dom"/>
</dbReference>
<dbReference type="PANTHER" id="PTHR46754">
    <property type="entry name" value="MKI67 FHA DOMAIN-INTERACTING NUCLEOLAR PHOSPHOPROTEIN"/>
    <property type="match status" value="1"/>
</dbReference>
<dbReference type="OrthoDB" id="21467at2759"/>
<dbReference type="Gene3D" id="3.30.70.330">
    <property type="match status" value="1"/>
</dbReference>